<sequence>MEVFDEGRDRLKRPSERRKPEKGRGCRSADEDENGGRDGGGQKSACAAGAAPTFMDGSTRRRCICIPCRLGLERKAGEALTAMSLSIERDVDARKRPAMSAGVGSGIGRAQDVLSPSWSGDGGGACGYNLRGRRDKYELRGWKEEEGRKSRASSSSGPSIHPFFLHVTARTSGMSSIDKMPAGRIHLETHPGRNTGNSASLCGDEDTKTHAGLSVARAGSWRTRDSRRAMWASALWCGECISINAKIRTRRDPDARTGCEGLERGLANGRHGTHVAAVEYVSRCTERLRKDRAKKGIKPRFAIARRHRGARKSRRCQEVKLVKITIAKEKMTRPTPQAYKVPVKAAKPGDIVDAVSIWAGIDCIGFQ</sequence>
<comment type="caution">
    <text evidence="2">The sequence shown here is derived from an EMBL/GenBank/DDBJ whole genome shotgun (WGS) entry which is preliminary data.</text>
</comment>
<feature type="compositionally biased region" description="Basic and acidic residues" evidence="1">
    <location>
        <begin position="1"/>
        <end position="29"/>
    </location>
</feature>
<reference evidence="2" key="1">
    <citation type="submission" date="2023-03" db="EMBL/GenBank/DDBJ databases">
        <title>Massive genome expansion in bonnet fungi (Mycena s.s.) driven by repeated elements and novel gene families across ecological guilds.</title>
        <authorList>
            <consortium name="Lawrence Berkeley National Laboratory"/>
            <person name="Harder C.B."/>
            <person name="Miyauchi S."/>
            <person name="Viragh M."/>
            <person name="Kuo A."/>
            <person name="Thoen E."/>
            <person name="Andreopoulos B."/>
            <person name="Lu D."/>
            <person name="Skrede I."/>
            <person name="Drula E."/>
            <person name="Henrissat B."/>
            <person name="Morin E."/>
            <person name="Kohler A."/>
            <person name="Barry K."/>
            <person name="LaButti K."/>
            <person name="Morin E."/>
            <person name="Salamov A."/>
            <person name="Lipzen A."/>
            <person name="Mereny Z."/>
            <person name="Hegedus B."/>
            <person name="Baldrian P."/>
            <person name="Stursova M."/>
            <person name="Weitz H."/>
            <person name="Taylor A."/>
            <person name="Grigoriev I.V."/>
            <person name="Nagy L.G."/>
            <person name="Martin F."/>
            <person name="Kauserud H."/>
        </authorList>
    </citation>
    <scope>NUCLEOTIDE SEQUENCE</scope>
    <source>
        <strain evidence="2">CBHHK002</strain>
    </source>
</reference>
<feature type="region of interest" description="Disordered" evidence="1">
    <location>
        <begin position="1"/>
        <end position="48"/>
    </location>
</feature>
<organism evidence="2 3">
    <name type="scientific">Mycena albidolilacea</name>
    <dbReference type="NCBI Taxonomy" id="1033008"/>
    <lineage>
        <taxon>Eukaryota</taxon>
        <taxon>Fungi</taxon>
        <taxon>Dikarya</taxon>
        <taxon>Basidiomycota</taxon>
        <taxon>Agaricomycotina</taxon>
        <taxon>Agaricomycetes</taxon>
        <taxon>Agaricomycetidae</taxon>
        <taxon>Agaricales</taxon>
        <taxon>Marasmiineae</taxon>
        <taxon>Mycenaceae</taxon>
        <taxon>Mycena</taxon>
    </lineage>
</organism>
<dbReference type="Proteomes" id="UP001218218">
    <property type="component" value="Unassembled WGS sequence"/>
</dbReference>
<protein>
    <submittedName>
        <fullName evidence="2">Uncharacterized protein</fullName>
    </submittedName>
</protein>
<accession>A0AAD6Z7F7</accession>
<evidence type="ECO:0000313" key="2">
    <source>
        <dbReference type="EMBL" id="KAJ7310920.1"/>
    </source>
</evidence>
<keyword evidence="3" id="KW-1185">Reference proteome</keyword>
<proteinExistence type="predicted"/>
<dbReference type="EMBL" id="JARIHO010000076">
    <property type="protein sequence ID" value="KAJ7310920.1"/>
    <property type="molecule type" value="Genomic_DNA"/>
</dbReference>
<evidence type="ECO:0000313" key="3">
    <source>
        <dbReference type="Proteomes" id="UP001218218"/>
    </source>
</evidence>
<gene>
    <name evidence="2" type="ORF">DFH08DRAFT_822751</name>
</gene>
<dbReference type="AlphaFoldDB" id="A0AAD6Z7F7"/>
<evidence type="ECO:0000256" key="1">
    <source>
        <dbReference type="SAM" id="MobiDB-lite"/>
    </source>
</evidence>
<name>A0AAD6Z7F7_9AGAR</name>